<feature type="transmembrane region" description="Helical" evidence="10">
    <location>
        <begin position="265"/>
        <end position="285"/>
    </location>
</feature>
<evidence type="ECO:0000256" key="5">
    <source>
        <dbReference type="ARBA" id="ARBA00022989"/>
    </source>
</evidence>
<accession>A0A8H7Q7F7</accession>
<feature type="non-terminal residue" evidence="11">
    <location>
        <position position="1"/>
    </location>
</feature>
<feature type="transmembrane region" description="Helical" evidence="10">
    <location>
        <begin position="103"/>
        <end position="122"/>
    </location>
</feature>
<dbReference type="GO" id="GO:1903425">
    <property type="term" value="F:fluoride transmembrane transporter activity"/>
    <property type="evidence" value="ECO:0007669"/>
    <property type="project" value="TreeGrafter"/>
</dbReference>
<comment type="subcellular location">
    <subcellularLocation>
        <location evidence="2">Cell membrane</location>
        <topology evidence="2">Multi-pass membrane protein</topology>
    </subcellularLocation>
</comment>
<evidence type="ECO:0000256" key="6">
    <source>
        <dbReference type="ARBA" id="ARBA00023136"/>
    </source>
</evidence>
<feature type="transmembrane region" description="Helical" evidence="10">
    <location>
        <begin position="320"/>
        <end position="339"/>
    </location>
</feature>
<evidence type="ECO:0000256" key="7">
    <source>
        <dbReference type="ARBA" id="ARBA00035120"/>
    </source>
</evidence>
<feature type="compositionally biased region" description="Basic and acidic residues" evidence="9">
    <location>
        <begin position="40"/>
        <end position="49"/>
    </location>
</feature>
<evidence type="ECO:0000256" key="10">
    <source>
        <dbReference type="SAM" id="Phobius"/>
    </source>
</evidence>
<dbReference type="AlphaFoldDB" id="A0A8H7Q7F7"/>
<comment type="caution">
    <text evidence="11">The sequence shown here is derived from an EMBL/GenBank/DDBJ whole genome shotgun (WGS) entry which is preliminary data.</text>
</comment>
<comment type="catalytic activity">
    <reaction evidence="8">
        <text>fluoride(in) = fluoride(out)</text>
        <dbReference type="Rhea" id="RHEA:76159"/>
        <dbReference type="ChEBI" id="CHEBI:17051"/>
    </reaction>
    <physiologicalReaction direction="left-to-right" evidence="8">
        <dbReference type="Rhea" id="RHEA:76160"/>
    </physiologicalReaction>
</comment>
<dbReference type="EMBL" id="JAEPQZ010000001">
    <property type="protein sequence ID" value="KAG2186136.1"/>
    <property type="molecule type" value="Genomic_DNA"/>
</dbReference>
<evidence type="ECO:0000313" key="11">
    <source>
        <dbReference type="EMBL" id="KAG2186136.1"/>
    </source>
</evidence>
<protein>
    <submittedName>
        <fullName evidence="11">Uncharacterized protein</fullName>
    </submittedName>
</protein>
<keyword evidence="5 10" id="KW-1133">Transmembrane helix</keyword>
<dbReference type="OrthoDB" id="409792at2759"/>
<reference evidence="11" key="1">
    <citation type="submission" date="2020-12" db="EMBL/GenBank/DDBJ databases">
        <title>Metabolic potential, ecology and presence of endohyphal bacteria is reflected in genomic diversity of Mucoromycotina.</title>
        <authorList>
            <person name="Muszewska A."/>
            <person name="Okrasinska A."/>
            <person name="Steczkiewicz K."/>
            <person name="Drgas O."/>
            <person name="Orlowska M."/>
            <person name="Perlinska-Lenart U."/>
            <person name="Aleksandrzak-Piekarczyk T."/>
            <person name="Szatraj K."/>
            <person name="Zielenkiewicz U."/>
            <person name="Pilsyk S."/>
            <person name="Malc E."/>
            <person name="Mieczkowski P."/>
            <person name="Kruszewska J.S."/>
            <person name="Biernat P."/>
            <person name="Pawlowska J."/>
        </authorList>
    </citation>
    <scope>NUCLEOTIDE SEQUENCE</scope>
    <source>
        <strain evidence="11">WA0000067209</strain>
    </source>
</reference>
<proteinExistence type="inferred from homology"/>
<dbReference type="PANTHER" id="PTHR28259:SF1">
    <property type="entry name" value="FLUORIDE EXPORT PROTEIN 1-RELATED"/>
    <property type="match status" value="1"/>
</dbReference>
<feature type="compositionally biased region" description="Basic and acidic residues" evidence="9">
    <location>
        <begin position="1"/>
        <end position="10"/>
    </location>
</feature>
<feature type="transmembrane region" description="Helical" evidence="10">
    <location>
        <begin position="128"/>
        <end position="150"/>
    </location>
</feature>
<evidence type="ECO:0000256" key="9">
    <source>
        <dbReference type="SAM" id="MobiDB-lite"/>
    </source>
</evidence>
<feature type="transmembrane region" description="Helical" evidence="10">
    <location>
        <begin position="162"/>
        <end position="182"/>
    </location>
</feature>
<comment type="similarity">
    <text evidence="7">Belongs to the fluoride channel Fluc/FEX (TC 1.A.43) family.</text>
</comment>
<dbReference type="GO" id="GO:0005886">
    <property type="term" value="C:plasma membrane"/>
    <property type="evidence" value="ECO:0007669"/>
    <property type="project" value="UniProtKB-SubCell"/>
</dbReference>
<feature type="transmembrane region" description="Helical" evidence="10">
    <location>
        <begin position="291"/>
        <end position="308"/>
    </location>
</feature>
<keyword evidence="6 10" id="KW-0472">Membrane</keyword>
<evidence type="ECO:0000256" key="2">
    <source>
        <dbReference type="ARBA" id="ARBA00004651"/>
    </source>
</evidence>
<feature type="transmembrane region" description="Helical" evidence="10">
    <location>
        <begin position="202"/>
        <end position="222"/>
    </location>
</feature>
<sequence length="427" mass="46560">MSDRNSKSRQEGLPSNKLAITNSIDPTADPILSSVDDPDSDKTLGHGDSIEITSGPEDSQYDPHDRRYSLAEVPDVTHSMPMDTTEEPKSESEGLKLYENKSIIFAALIPVSIIGMLIRVGLTLLETYAGAPVFALVYAQFIGCTIMGFVAKKKDFLLKKYLPLQIALSTGLCGSITTFSSWQLAVFQAFTNTSGDSRATGYNVLAGLSEILVTMAVSVAGLEIGYHLAYTLDHIVTHHLARKLDTRAYTIYPRDYSISREPKDVITFIVGMLSWIAVIVVAATVVSNKKLSLACVFAPMGTLLRWWLSRYNTRIAGLPLGTLIANLIATLVLAIVTLLMSGPVTSFVSCSVLQGISDGFCGKCCLSTISTFTVSGARDIVEITTLRLRTKYRYFFISLVLGQVIMFVVLGTYLWTSSTWSPAVQKS</sequence>
<feature type="region of interest" description="Disordered" evidence="9">
    <location>
        <begin position="1"/>
        <end position="93"/>
    </location>
</feature>
<evidence type="ECO:0000256" key="1">
    <source>
        <dbReference type="ARBA" id="ARBA00002598"/>
    </source>
</evidence>
<comment type="function">
    <text evidence="1">Fluoride channel required for the rapid expulsion of cytoplasmic fluoride.</text>
</comment>
<evidence type="ECO:0000256" key="4">
    <source>
        <dbReference type="ARBA" id="ARBA00022692"/>
    </source>
</evidence>
<dbReference type="Pfam" id="PF02537">
    <property type="entry name" value="CRCB"/>
    <property type="match status" value="2"/>
</dbReference>
<dbReference type="InterPro" id="IPR003691">
    <property type="entry name" value="FluC"/>
</dbReference>
<name>A0A8H7Q7F7_MORIS</name>
<gene>
    <name evidence="11" type="ORF">INT43_002574</name>
</gene>
<organism evidence="11 12">
    <name type="scientific">Mortierella isabellina</name>
    <name type="common">Filamentous fungus</name>
    <name type="synonym">Umbelopsis isabellina</name>
    <dbReference type="NCBI Taxonomy" id="91625"/>
    <lineage>
        <taxon>Eukaryota</taxon>
        <taxon>Fungi</taxon>
        <taxon>Fungi incertae sedis</taxon>
        <taxon>Mucoromycota</taxon>
        <taxon>Mucoromycotina</taxon>
        <taxon>Umbelopsidomycetes</taxon>
        <taxon>Umbelopsidales</taxon>
        <taxon>Umbelopsidaceae</taxon>
        <taxon>Umbelopsis</taxon>
    </lineage>
</organism>
<dbReference type="PANTHER" id="PTHR28259">
    <property type="entry name" value="FLUORIDE EXPORT PROTEIN 1-RELATED"/>
    <property type="match status" value="1"/>
</dbReference>
<feature type="transmembrane region" description="Helical" evidence="10">
    <location>
        <begin position="394"/>
        <end position="416"/>
    </location>
</feature>
<evidence type="ECO:0000256" key="8">
    <source>
        <dbReference type="ARBA" id="ARBA00035585"/>
    </source>
</evidence>
<dbReference type="Proteomes" id="UP000654370">
    <property type="component" value="Unassembled WGS sequence"/>
</dbReference>
<keyword evidence="4 10" id="KW-0812">Transmembrane</keyword>
<evidence type="ECO:0000256" key="3">
    <source>
        <dbReference type="ARBA" id="ARBA00022475"/>
    </source>
</evidence>
<keyword evidence="3" id="KW-1003">Cell membrane</keyword>
<evidence type="ECO:0000313" key="12">
    <source>
        <dbReference type="Proteomes" id="UP000654370"/>
    </source>
</evidence>
<keyword evidence="12" id="KW-1185">Reference proteome</keyword>